<organism evidence="5 6">
    <name type="scientific">Frigoriflavimonas asaccharolytica</name>
    <dbReference type="NCBI Taxonomy" id="2735899"/>
    <lineage>
        <taxon>Bacteria</taxon>
        <taxon>Pseudomonadati</taxon>
        <taxon>Bacteroidota</taxon>
        <taxon>Flavobacteriia</taxon>
        <taxon>Flavobacteriales</taxon>
        <taxon>Weeksellaceae</taxon>
        <taxon>Frigoriflavimonas</taxon>
    </lineage>
</organism>
<comment type="caution">
    <text evidence="5">The sequence shown here is derived from an EMBL/GenBank/DDBJ whole genome shotgun (WGS) entry which is preliminary data.</text>
</comment>
<dbReference type="Gene3D" id="2.40.50.90">
    <property type="match status" value="1"/>
</dbReference>
<dbReference type="EMBL" id="JABSNO010000002">
    <property type="protein sequence ID" value="NRS91252.1"/>
    <property type="molecule type" value="Genomic_DNA"/>
</dbReference>
<evidence type="ECO:0000256" key="3">
    <source>
        <dbReference type="ARBA" id="ARBA00022801"/>
    </source>
</evidence>
<keyword evidence="6" id="KW-1185">Reference proteome</keyword>
<dbReference type="PROSITE" id="PS50830">
    <property type="entry name" value="TNASE_3"/>
    <property type="match status" value="1"/>
</dbReference>
<dbReference type="PANTHER" id="PTHR12302:SF3">
    <property type="entry name" value="SERINE_THREONINE-PROTEIN KINASE 31"/>
    <property type="match status" value="1"/>
</dbReference>
<dbReference type="PROSITE" id="PS51257">
    <property type="entry name" value="PROKAR_LIPOPROTEIN"/>
    <property type="match status" value="1"/>
</dbReference>
<dbReference type="RefSeq" id="WP_226927408.1">
    <property type="nucleotide sequence ID" value="NZ_JABSNO010000002.1"/>
</dbReference>
<dbReference type="GO" id="GO:0004519">
    <property type="term" value="F:endonuclease activity"/>
    <property type="evidence" value="ECO:0007669"/>
    <property type="project" value="UniProtKB-KW"/>
</dbReference>
<evidence type="ECO:0000313" key="5">
    <source>
        <dbReference type="EMBL" id="NRS91252.1"/>
    </source>
</evidence>
<evidence type="ECO:0000259" key="4">
    <source>
        <dbReference type="PROSITE" id="PS50830"/>
    </source>
</evidence>
<dbReference type="InterPro" id="IPR016071">
    <property type="entry name" value="Staphylococal_nuclease_OB-fold"/>
</dbReference>
<dbReference type="Proteomes" id="UP000610746">
    <property type="component" value="Unassembled WGS sequence"/>
</dbReference>
<dbReference type="GO" id="GO:0016787">
    <property type="term" value="F:hydrolase activity"/>
    <property type="evidence" value="ECO:0007669"/>
    <property type="project" value="UniProtKB-KW"/>
</dbReference>
<reference evidence="5" key="1">
    <citation type="submission" date="2020-05" db="EMBL/GenBank/DDBJ databases">
        <title>Genomic Encyclopedia of Type Strains, Phase IV (KMG-V): Genome sequencing to study the core and pangenomes of soil and plant-associated prokaryotes.</title>
        <authorList>
            <person name="Whitman W."/>
        </authorList>
    </citation>
    <scope>NUCLEOTIDE SEQUENCE</scope>
    <source>
        <strain evidence="5">16F</strain>
    </source>
</reference>
<evidence type="ECO:0000313" key="6">
    <source>
        <dbReference type="Proteomes" id="UP000610746"/>
    </source>
</evidence>
<proteinExistence type="predicted"/>
<dbReference type="PANTHER" id="PTHR12302">
    <property type="entry name" value="EBNA2 BINDING PROTEIN P100"/>
    <property type="match status" value="1"/>
</dbReference>
<keyword evidence="1" id="KW-0540">Nuclease</keyword>
<feature type="domain" description="TNase-like" evidence="4">
    <location>
        <begin position="28"/>
        <end position="149"/>
    </location>
</feature>
<dbReference type="InterPro" id="IPR035437">
    <property type="entry name" value="SNase_OB-fold_sf"/>
</dbReference>
<name>A0A8J8G947_9FLAO</name>
<dbReference type="SUPFAM" id="SSF50199">
    <property type="entry name" value="Staphylococcal nuclease"/>
    <property type="match status" value="1"/>
</dbReference>
<evidence type="ECO:0000256" key="1">
    <source>
        <dbReference type="ARBA" id="ARBA00022722"/>
    </source>
</evidence>
<sequence length="168" mass="19375">MMFKLFFISFLFFLACNPKTETSNSLPKNFEGKVVAIKDGDTFKVMYEGKEKTIRLEHIDCPEKSQPFGNNAKQLASDLCFGKMVKVVSNGKMDRYQRLIAEIYVGDINVNKELVENGLAWHFVNYSKDNSYAKLEIQARKNKAGLWSDVHAIAPWDWRKIKKAKNKK</sequence>
<dbReference type="AlphaFoldDB" id="A0A8J8G947"/>
<evidence type="ECO:0000256" key="2">
    <source>
        <dbReference type="ARBA" id="ARBA00022759"/>
    </source>
</evidence>
<accession>A0A8J8G947</accession>
<protein>
    <submittedName>
        <fullName evidence="5">Endonuclease YncB(Thermonuclease family)</fullName>
    </submittedName>
</protein>
<dbReference type="SMART" id="SM00318">
    <property type="entry name" value="SNc"/>
    <property type="match status" value="1"/>
</dbReference>
<gene>
    <name evidence="5" type="ORF">HNQ03_000318</name>
</gene>
<keyword evidence="3" id="KW-0378">Hydrolase</keyword>
<keyword evidence="2 5" id="KW-0255">Endonuclease</keyword>
<dbReference type="Pfam" id="PF00565">
    <property type="entry name" value="SNase"/>
    <property type="match status" value="1"/>
</dbReference>